<feature type="domain" description="Reverse transcriptase Ty1/copia-type" evidence="1">
    <location>
        <begin position="3"/>
        <end position="84"/>
    </location>
</feature>
<sequence>MDDHFLNLDFVKSLSESILYVSKSSTAIVIVSLYADDLLVIGSDNVQIEVSKQERMKVFEMTDLGLIHYFLGMEIHQGQNEVFLYCSRNCLPQVYGSSFNKVKIKLQKDDGEEPADDNVYKSLVGCLMYLTSTRPNIMYTGYSDSD</sequence>
<evidence type="ECO:0000313" key="3">
    <source>
        <dbReference type="RefSeq" id="XP_022141781.1"/>
    </source>
</evidence>
<protein>
    <submittedName>
        <fullName evidence="3">Uncharacterized protein LOC111012065</fullName>
    </submittedName>
</protein>
<evidence type="ECO:0000313" key="2">
    <source>
        <dbReference type="Proteomes" id="UP000504603"/>
    </source>
</evidence>
<proteinExistence type="predicted"/>
<evidence type="ECO:0000259" key="1">
    <source>
        <dbReference type="Pfam" id="PF07727"/>
    </source>
</evidence>
<keyword evidence="2" id="KW-1185">Reference proteome</keyword>
<dbReference type="OrthoDB" id="413760at2759"/>
<dbReference type="KEGG" id="mcha:111012065"/>
<gene>
    <name evidence="3" type="primary">LOC111012065</name>
</gene>
<dbReference type="Proteomes" id="UP000504603">
    <property type="component" value="Unplaced"/>
</dbReference>
<accession>A0A6J1CK99</accession>
<name>A0A6J1CK99_MOMCH</name>
<dbReference type="Pfam" id="PF07727">
    <property type="entry name" value="RVT_2"/>
    <property type="match status" value="1"/>
</dbReference>
<dbReference type="AlphaFoldDB" id="A0A6J1CK99"/>
<dbReference type="InterPro" id="IPR013103">
    <property type="entry name" value="RVT_2"/>
</dbReference>
<reference evidence="3" key="1">
    <citation type="submission" date="2025-08" db="UniProtKB">
        <authorList>
            <consortium name="RefSeq"/>
        </authorList>
    </citation>
    <scope>IDENTIFICATION</scope>
    <source>
        <strain evidence="3">OHB3-1</strain>
    </source>
</reference>
<dbReference type="GeneID" id="111012065"/>
<organism evidence="2 3">
    <name type="scientific">Momordica charantia</name>
    <name type="common">Bitter gourd</name>
    <name type="synonym">Balsam pear</name>
    <dbReference type="NCBI Taxonomy" id="3673"/>
    <lineage>
        <taxon>Eukaryota</taxon>
        <taxon>Viridiplantae</taxon>
        <taxon>Streptophyta</taxon>
        <taxon>Embryophyta</taxon>
        <taxon>Tracheophyta</taxon>
        <taxon>Spermatophyta</taxon>
        <taxon>Magnoliopsida</taxon>
        <taxon>eudicotyledons</taxon>
        <taxon>Gunneridae</taxon>
        <taxon>Pentapetalae</taxon>
        <taxon>rosids</taxon>
        <taxon>fabids</taxon>
        <taxon>Cucurbitales</taxon>
        <taxon>Cucurbitaceae</taxon>
        <taxon>Momordiceae</taxon>
        <taxon>Momordica</taxon>
    </lineage>
</organism>
<dbReference type="RefSeq" id="XP_022141781.1">
    <property type="nucleotide sequence ID" value="XM_022286089.1"/>
</dbReference>